<evidence type="ECO:0000313" key="2">
    <source>
        <dbReference type="Proteomes" id="UP000806378"/>
    </source>
</evidence>
<dbReference type="Proteomes" id="UP000806378">
    <property type="component" value="Unassembled WGS sequence"/>
</dbReference>
<dbReference type="PANTHER" id="PTHR31286:SF165">
    <property type="entry name" value="DUF4283 DOMAIN-CONTAINING PROTEIN"/>
    <property type="match status" value="1"/>
</dbReference>
<dbReference type="Gramene" id="rna-gnl|WGS:JABURB|Cocit.L1711.1">
    <property type="protein sequence ID" value="cds-KAF7848716.1"/>
    <property type="gene ID" value="gene-BT93_L1711"/>
</dbReference>
<proteinExistence type="predicted"/>
<dbReference type="OrthoDB" id="1746909at2759"/>
<accession>A0A8T0CR40</accession>
<dbReference type="InterPro" id="IPR040256">
    <property type="entry name" value="At4g02000-like"/>
</dbReference>
<evidence type="ECO:0000313" key="1">
    <source>
        <dbReference type="EMBL" id="KAF7848716.1"/>
    </source>
</evidence>
<keyword evidence="2" id="KW-1185">Reference proteome</keyword>
<evidence type="ECO:0008006" key="3">
    <source>
        <dbReference type="Google" id="ProtNLM"/>
    </source>
</evidence>
<dbReference type="AlphaFoldDB" id="A0A8T0CR40"/>
<protein>
    <recommendedName>
        <fullName evidence="3">DUF4283 domain-containing protein</fullName>
    </recommendedName>
</protein>
<dbReference type="EMBL" id="MU090009">
    <property type="protein sequence ID" value="KAF7848716.1"/>
    <property type="molecule type" value="Genomic_DNA"/>
</dbReference>
<dbReference type="PANTHER" id="PTHR31286">
    <property type="entry name" value="GLYCINE-RICH CELL WALL STRUCTURAL PROTEIN 1.8-LIKE"/>
    <property type="match status" value="1"/>
</dbReference>
<gene>
    <name evidence="1" type="ORF">BT93_L1711</name>
</gene>
<organism evidence="1 2">
    <name type="scientific">Corymbia citriodora subsp. variegata</name>
    <dbReference type="NCBI Taxonomy" id="360336"/>
    <lineage>
        <taxon>Eukaryota</taxon>
        <taxon>Viridiplantae</taxon>
        <taxon>Streptophyta</taxon>
        <taxon>Embryophyta</taxon>
        <taxon>Tracheophyta</taxon>
        <taxon>Spermatophyta</taxon>
        <taxon>Magnoliopsida</taxon>
        <taxon>eudicotyledons</taxon>
        <taxon>Gunneridae</taxon>
        <taxon>Pentapetalae</taxon>
        <taxon>rosids</taxon>
        <taxon>malvids</taxon>
        <taxon>Myrtales</taxon>
        <taxon>Myrtaceae</taxon>
        <taxon>Myrtoideae</taxon>
        <taxon>Eucalypteae</taxon>
        <taxon>Corymbia</taxon>
    </lineage>
</organism>
<reference evidence="1" key="1">
    <citation type="submission" date="2020-05" db="EMBL/GenBank/DDBJ databases">
        <title>WGS assembly of Corymbia citriodora subspecies variegata.</title>
        <authorList>
            <person name="Barry K."/>
            <person name="Hundley H."/>
            <person name="Shu S."/>
            <person name="Jenkins J."/>
            <person name="Grimwood J."/>
            <person name="Baten A."/>
        </authorList>
    </citation>
    <scope>NUCLEOTIDE SEQUENCE</scope>
    <source>
        <strain evidence="1">CV2-018</strain>
    </source>
</reference>
<sequence length="149" mass="16573">MLELRKGIYTSVPVWIRLKNLPYVLWSAPGLSVVASLVGKPLYVDQRMEQLKMISFARVYVELAATKDCCDSLRVVLNREACMVEVEYEWKPVSCKTCGTFGHECPVKNNTPTHEERINTSVVLHVPMESAAAMEVIVGVAAVETVMAS</sequence>
<comment type="caution">
    <text evidence="1">The sequence shown here is derived from an EMBL/GenBank/DDBJ whole genome shotgun (WGS) entry which is preliminary data.</text>
</comment>
<name>A0A8T0CR40_CORYI</name>